<comment type="caution">
    <text evidence="1">The sequence shown here is derived from an EMBL/GenBank/DDBJ whole genome shotgun (WGS) entry which is preliminary data.</text>
</comment>
<sequence>MAVTLAAIGRLVGSTLRGARQMEQRVSLIQAANSLLFNGMPARDSLMASETEGEAWGHRWRMRVGPAAVAPNPAPENSRWTPTRVDLLVKGPSGAAIRLQTIRLQRASGQ</sequence>
<dbReference type="AlphaFoldDB" id="A0A176Y8X5"/>
<proteinExistence type="predicted"/>
<dbReference type="EMBL" id="LUUB01000124">
    <property type="protein sequence ID" value="OAE97713.1"/>
    <property type="molecule type" value="Genomic_DNA"/>
</dbReference>
<dbReference type="Proteomes" id="UP000076959">
    <property type="component" value="Unassembled WGS sequence"/>
</dbReference>
<protein>
    <recommendedName>
        <fullName evidence="3">General secretion pathway protein GspI</fullName>
    </recommendedName>
</protein>
<dbReference type="STRING" id="1505087.AYJ54_34890"/>
<accession>A0A176Y8X5</accession>
<evidence type="ECO:0008006" key="3">
    <source>
        <dbReference type="Google" id="ProtNLM"/>
    </source>
</evidence>
<reference evidence="1 2" key="1">
    <citation type="submission" date="2016-03" db="EMBL/GenBank/DDBJ databases">
        <title>Draft Genome Sequence of the Strain BR 10245 (Bradyrhizobium sp.) isolated from nodules of Centrolobium paraense.</title>
        <authorList>
            <person name="Simoes-Araujo J.L.Sr."/>
            <person name="Barauna A.C."/>
            <person name="Silva K."/>
            <person name="Zilli J.E."/>
        </authorList>
    </citation>
    <scope>NUCLEOTIDE SEQUENCE [LARGE SCALE GENOMIC DNA]</scope>
    <source>
        <strain evidence="1 2">BR 10245</strain>
    </source>
</reference>
<name>A0A176Y8X5_9BRAD</name>
<evidence type="ECO:0000313" key="1">
    <source>
        <dbReference type="EMBL" id="OAE97713.1"/>
    </source>
</evidence>
<evidence type="ECO:0000313" key="2">
    <source>
        <dbReference type="Proteomes" id="UP000076959"/>
    </source>
</evidence>
<keyword evidence="2" id="KW-1185">Reference proteome</keyword>
<organism evidence="1 2">
    <name type="scientific">Bradyrhizobium centrolobii</name>
    <dbReference type="NCBI Taxonomy" id="1505087"/>
    <lineage>
        <taxon>Bacteria</taxon>
        <taxon>Pseudomonadati</taxon>
        <taxon>Pseudomonadota</taxon>
        <taxon>Alphaproteobacteria</taxon>
        <taxon>Hyphomicrobiales</taxon>
        <taxon>Nitrobacteraceae</taxon>
        <taxon>Bradyrhizobium</taxon>
    </lineage>
</organism>
<gene>
    <name evidence="1" type="ORF">AYJ54_34890</name>
</gene>